<dbReference type="RefSeq" id="WP_226371712.1">
    <property type="nucleotide sequence ID" value="NZ_JAGIKX010000053.1"/>
</dbReference>
<evidence type="ECO:0000259" key="1">
    <source>
        <dbReference type="Pfam" id="PF12867"/>
    </source>
</evidence>
<comment type="caution">
    <text evidence="2">The sequence shown here is derived from an EMBL/GenBank/DDBJ whole genome shotgun (WGS) entry which is preliminary data.</text>
</comment>
<evidence type="ECO:0000313" key="3">
    <source>
        <dbReference type="Proteomes" id="UP001519294"/>
    </source>
</evidence>
<name>A0ABS4SFG7_9BACI</name>
<keyword evidence="3" id="KW-1185">Reference proteome</keyword>
<organism evidence="2 3">
    <name type="scientific">Virgibacillus alimentarius</name>
    <dbReference type="NCBI Taxonomy" id="698769"/>
    <lineage>
        <taxon>Bacteria</taxon>
        <taxon>Bacillati</taxon>
        <taxon>Bacillota</taxon>
        <taxon>Bacilli</taxon>
        <taxon>Bacillales</taxon>
        <taxon>Bacillaceae</taxon>
        <taxon>Virgibacillus</taxon>
    </lineage>
</organism>
<dbReference type="Gene3D" id="1.20.120.450">
    <property type="entry name" value="dinb family like domain"/>
    <property type="match status" value="1"/>
</dbReference>
<accession>A0ABS4SFG7</accession>
<dbReference type="EMBL" id="JAGIKX010000053">
    <property type="protein sequence ID" value="MBP2259102.1"/>
    <property type="molecule type" value="Genomic_DNA"/>
</dbReference>
<gene>
    <name evidence="2" type="ORF">J2Z81_003094</name>
</gene>
<dbReference type="InterPro" id="IPR024775">
    <property type="entry name" value="DinB-like"/>
</dbReference>
<dbReference type="Proteomes" id="UP001519294">
    <property type="component" value="Unassembled WGS sequence"/>
</dbReference>
<feature type="domain" description="DinB-like" evidence="1">
    <location>
        <begin position="33"/>
        <end position="172"/>
    </location>
</feature>
<dbReference type="Pfam" id="PF12867">
    <property type="entry name" value="DinB_2"/>
    <property type="match status" value="1"/>
</dbReference>
<sequence>MKSKEINRHFQQLKKQREIFYNDCSLDFKHAWRRPLPDKWSIGETLYHLVLLVRLFRRFSVLYIPVMLPIAHLRKKKPYQSEIHNIYKEYKEKKKRSMSAPSLLVPPKDLKKDYRFKDVQELLEEETKKLMDVIESMEENVAGHIRYPDPIAYYPNLIQSIHLLAIHEQHHFDLVKKYELLQLQ</sequence>
<dbReference type="SUPFAM" id="SSF109854">
    <property type="entry name" value="DinB/YfiT-like putative metalloenzymes"/>
    <property type="match status" value="1"/>
</dbReference>
<protein>
    <recommendedName>
        <fullName evidence="1">DinB-like domain-containing protein</fullName>
    </recommendedName>
</protein>
<reference evidence="2 3" key="1">
    <citation type="submission" date="2021-03" db="EMBL/GenBank/DDBJ databases">
        <title>Genomic Encyclopedia of Type Strains, Phase IV (KMG-IV): sequencing the most valuable type-strain genomes for metagenomic binning, comparative biology and taxonomic classification.</title>
        <authorList>
            <person name="Goeker M."/>
        </authorList>
    </citation>
    <scope>NUCLEOTIDE SEQUENCE [LARGE SCALE GENOMIC DNA]</scope>
    <source>
        <strain evidence="2 3">DSM 25790</strain>
    </source>
</reference>
<dbReference type="InterPro" id="IPR034660">
    <property type="entry name" value="DinB/YfiT-like"/>
</dbReference>
<proteinExistence type="predicted"/>
<evidence type="ECO:0000313" key="2">
    <source>
        <dbReference type="EMBL" id="MBP2259102.1"/>
    </source>
</evidence>